<dbReference type="EMBL" id="JASDAP010000008">
    <property type="protein sequence ID" value="KAK1897943.1"/>
    <property type="molecule type" value="Genomic_DNA"/>
</dbReference>
<dbReference type="InterPro" id="IPR016186">
    <property type="entry name" value="C-type_lectin-like/link_sf"/>
</dbReference>
<evidence type="ECO:0000313" key="3">
    <source>
        <dbReference type="EMBL" id="KAK1897943.1"/>
    </source>
</evidence>
<dbReference type="Pfam" id="PF00059">
    <property type="entry name" value="Lectin_C"/>
    <property type="match status" value="1"/>
</dbReference>
<dbReference type="InterPro" id="IPR016187">
    <property type="entry name" value="CTDL_fold"/>
</dbReference>
<dbReference type="PROSITE" id="PS00615">
    <property type="entry name" value="C_TYPE_LECTIN_1"/>
    <property type="match status" value="1"/>
</dbReference>
<dbReference type="AlphaFoldDB" id="A0AAD9CA92"/>
<evidence type="ECO:0000313" key="4">
    <source>
        <dbReference type="Proteomes" id="UP001228049"/>
    </source>
</evidence>
<comment type="caution">
    <text evidence="3">The sequence shown here is derived from an EMBL/GenBank/DDBJ whole genome shotgun (WGS) entry which is preliminary data.</text>
</comment>
<name>A0AAD9CA92_DISEL</name>
<accession>A0AAD9CA92</accession>
<keyword evidence="4" id="KW-1185">Reference proteome</keyword>
<protein>
    <submittedName>
        <fullName evidence="3">Aggrecan core protein</fullName>
    </submittedName>
</protein>
<dbReference type="InterPro" id="IPR001304">
    <property type="entry name" value="C-type_lectin-like"/>
</dbReference>
<dbReference type="CDD" id="cd03602">
    <property type="entry name" value="CLECT_1"/>
    <property type="match status" value="1"/>
</dbReference>
<dbReference type="Proteomes" id="UP001228049">
    <property type="component" value="Unassembled WGS sequence"/>
</dbReference>
<reference evidence="3" key="1">
    <citation type="submission" date="2023-04" db="EMBL/GenBank/DDBJ databases">
        <title>Chromosome-level genome of Chaenocephalus aceratus.</title>
        <authorList>
            <person name="Park H."/>
        </authorList>
    </citation>
    <scope>NUCLEOTIDE SEQUENCE</scope>
    <source>
        <strain evidence="3">DE</strain>
        <tissue evidence="3">Muscle</tissue>
    </source>
</reference>
<evidence type="ECO:0000259" key="2">
    <source>
        <dbReference type="PROSITE" id="PS50041"/>
    </source>
</evidence>
<dbReference type="SUPFAM" id="SSF56436">
    <property type="entry name" value="C-type lectin-like"/>
    <property type="match status" value="1"/>
</dbReference>
<sequence length="203" mass="23488">MWDRDCSETNFGVCCDVKGPNTTFVLTDRGMTWTEAQSYCREHHTDLASVRNLMEDQQLKEMAATAGSPAWIGLSRDSWKWSDGSTYSFRHWQESEPNYKSRKVCVAAAFHDSGKWYDDNCGKTRHFICYKDVPVSMQVIKVRVEKPNGVDLNDQAFLDDMLVEAKKNLRAQGLDDNVQLAWRKQPDGQVFHKEEEKKKRNEL</sequence>
<proteinExistence type="predicted"/>
<dbReference type="InterPro" id="IPR018378">
    <property type="entry name" value="C-type_lectin_CS"/>
</dbReference>
<dbReference type="PROSITE" id="PS50041">
    <property type="entry name" value="C_TYPE_LECTIN_2"/>
    <property type="match status" value="1"/>
</dbReference>
<gene>
    <name evidence="3" type="ORF">KUDE01_017471</name>
</gene>
<organism evidence="3 4">
    <name type="scientific">Dissostichus eleginoides</name>
    <name type="common">Patagonian toothfish</name>
    <name type="synonym">Dissostichus amissus</name>
    <dbReference type="NCBI Taxonomy" id="100907"/>
    <lineage>
        <taxon>Eukaryota</taxon>
        <taxon>Metazoa</taxon>
        <taxon>Chordata</taxon>
        <taxon>Craniata</taxon>
        <taxon>Vertebrata</taxon>
        <taxon>Euteleostomi</taxon>
        <taxon>Actinopterygii</taxon>
        <taxon>Neopterygii</taxon>
        <taxon>Teleostei</taxon>
        <taxon>Neoteleostei</taxon>
        <taxon>Acanthomorphata</taxon>
        <taxon>Eupercaria</taxon>
        <taxon>Perciformes</taxon>
        <taxon>Notothenioidei</taxon>
        <taxon>Nototheniidae</taxon>
        <taxon>Dissostichus</taxon>
    </lineage>
</organism>
<evidence type="ECO:0000256" key="1">
    <source>
        <dbReference type="ARBA" id="ARBA00023157"/>
    </source>
</evidence>
<keyword evidence="1" id="KW-1015">Disulfide bond</keyword>
<dbReference type="Gene3D" id="3.10.100.10">
    <property type="entry name" value="Mannose-Binding Protein A, subunit A"/>
    <property type="match status" value="1"/>
</dbReference>
<dbReference type="PANTHER" id="PTHR45784">
    <property type="entry name" value="C-TYPE LECTIN DOMAIN FAMILY 20 MEMBER A-RELATED"/>
    <property type="match status" value="1"/>
</dbReference>
<feature type="domain" description="C-type lectin" evidence="2">
    <location>
        <begin position="24"/>
        <end position="130"/>
    </location>
</feature>
<dbReference type="PANTHER" id="PTHR45784:SF3">
    <property type="entry name" value="C-TYPE LECTIN DOMAIN FAMILY 4 MEMBER K-LIKE-RELATED"/>
    <property type="match status" value="1"/>
</dbReference>
<dbReference type="SMART" id="SM00034">
    <property type="entry name" value="CLECT"/>
    <property type="match status" value="1"/>
</dbReference>